<evidence type="ECO:0000313" key="3">
    <source>
        <dbReference type="Proteomes" id="UP000799436"/>
    </source>
</evidence>
<dbReference type="EMBL" id="ML995872">
    <property type="protein sequence ID" value="KAF2766378.1"/>
    <property type="molecule type" value="Genomic_DNA"/>
</dbReference>
<proteinExistence type="predicted"/>
<keyword evidence="1" id="KW-1133">Transmembrane helix</keyword>
<evidence type="ECO:0000313" key="2">
    <source>
        <dbReference type="EMBL" id="KAF2766378.1"/>
    </source>
</evidence>
<name>A0A6G1L1S7_9PEZI</name>
<dbReference type="AlphaFoldDB" id="A0A6G1L1S7"/>
<sequence length="154" mass="17456">MYWSRDIKLIQNYSALDLKDLTLASSAYSVIFENYSRLMRDKKHLCTFFMIALLWLVLNAPRKTFVLPASLTLRAGQTKVQTLVEDSPLERARCLSCLLIAVSSASTTKQETALEEIFGAHFCLLITIFSSPFHISATHFSQQLLVINLHMEAL</sequence>
<gene>
    <name evidence="2" type="ORF">EJ03DRAFT_178474</name>
</gene>
<keyword evidence="1" id="KW-0812">Transmembrane</keyword>
<accession>A0A6G1L1S7</accession>
<evidence type="ECO:0000256" key="1">
    <source>
        <dbReference type="SAM" id="Phobius"/>
    </source>
</evidence>
<reference evidence="2" key="1">
    <citation type="journal article" date="2020" name="Stud. Mycol.">
        <title>101 Dothideomycetes genomes: a test case for predicting lifestyles and emergence of pathogens.</title>
        <authorList>
            <person name="Haridas S."/>
            <person name="Albert R."/>
            <person name="Binder M."/>
            <person name="Bloem J."/>
            <person name="Labutti K."/>
            <person name="Salamov A."/>
            <person name="Andreopoulos B."/>
            <person name="Baker S."/>
            <person name="Barry K."/>
            <person name="Bills G."/>
            <person name="Bluhm B."/>
            <person name="Cannon C."/>
            <person name="Castanera R."/>
            <person name="Culley D."/>
            <person name="Daum C."/>
            <person name="Ezra D."/>
            <person name="Gonzalez J."/>
            <person name="Henrissat B."/>
            <person name="Kuo A."/>
            <person name="Liang C."/>
            <person name="Lipzen A."/>
            <person name="Lutzoni F."/>
            <person name="Magnuson J."/>
            <person name="Mondo S."/>
            <person name="Nolan M."/>
            <person name="Ohm R."/>
            <person name="Pangilinan J."/>
            <person name="Park H.-J."/>
            <person name="Ramirez L."/>
            <person name="Alfaro M."/>
            <person name="Sun H."/>
            <person name="Tritt A."/>
            <person name="Yoshinaga Y."/>
            <person name="Zwiers L.-H."/>
            <person name="Turgeon B."/>
            <person name="Goodwin S."/>
            <person name="Spatafora J."/>
            <person name="Crous P."/>
            <person name="Grigoriev I."/>
        </authorList>
    </citation>
    <scope>NUCLEOTIDE SEQUENCE</scope>
    <source>
        <strain evidence="2">CBS 116005</strain>
    </source>
</reference>
<organism evidence="2 3">
    <name type="scientific">Teratosphaeria nubilosa</name>
    <dbReference type="NCBI Taxonomy" id="161662"/>
    <lineage>
        <taxon>Eukaryota</taxon>
        <taxon>Fungi</taxon>
        <taxon>Dikarya</taxon>
        <taxon>Ascomycota</taxon>
        <taxon>Pezizomycotina</taxon>
        <taxon>Dothideomycetes</taxon>
        <taxon>Dothideomycetidae</taxon>
        <taxon>Mycosphaerellales</taxon>
        <taxon>Teratosphaeriaceae</taxon>
        <taxon>Teratosphaeria</taxon>
    </lineage>
</organism>
<keyword evidence="3" id="KW-1185">Reference proteome</keyword>
<dbReference type="Proteomes" id="UP000799436">
    <property type="component" value="Unassembled WGS sequence"/>
</dbReference>
<keyword evidence="1" id="KW-0472">Membrane</keyword>
<feature type="transmembrane region" description="Helical" evidence="1">
    <location>
        <begin position="45"/>
        <end position="61"/>
    </location>
</feature>
<protein>
    <submittedName>
        <fullName evidence="2">Uncharacterized protein</fullName>
    </submittedName>
</protein>